<keyword evidence="4" id="KW-1185">Reference proteome</keyword>
<sequence length="161" mass="18450">MQLKTLTVVLVLGVAPILSHPLYPRQSDPNNYGSSLRGSQSGMEESSLTPNNKYQKNWLSSKITKAYEQASESISGTGDKIKDKSRNMMDKAHDRTQGLKKATSERFDNMADDFADKYRDARTRVKITKEDIFGSKSKRTRRDLERLRARGNKYDDYYDLD</sequence>
<protein>
    <submittedName>
        <fullName evidence="3">Uncharacterized protein</fullName>
    </submittedName>
</protein>
<proteinExistence type="predicted"/>
<dbReference type="AlphaFoldDB" id="A0A2A9N882"/>
<accession>A0A2A9N882</accession>
<gene>
    <name evidence="3" type="ORF">AMATHDRAFT_9801</name>
</gene>
<name>A0A2A9N882_9AGAR</name>
<dbReference type="Proteomes" id="UP000242287">
    <property type="component" value="Unassembled WGS sequence"/>
</dbReference>
<organism evidence="3 4">
    <name type="scientific">Amanita thiersii Skay4041</name>
    <dbReference type="NCBI Taxonomy" id="703135"/>
    <lineage>
        <taxon>Eukaryota</taxon>
        <taxon>Fungi</taxon>
        <taxon>Dikarya</taxon>
        <taxon>Basidiomycota</taxon>
        <taxon>Agaricomycotina</taxon>
        <taxon>Agaricomycetes</taxon>
        <taxon>Agaricomycetidae</taxon>
        <taxon>Agaricales</taxon>
        <taxon>Pluteineae</taxon>
        <taxon>Amanitaceae</taxon>
        <taxon>Amanita</taxon>
    </lineage>
</organism>
<feature type="chain" id="PRO_5012450962" evidence="2">
    <location>
        <begin position="20"/>
        <end position="161"/>
    </location>
</feature>
<evidence type="ECO:0000256" key="2">
    <source>
        <dbReference type="SAM" id="SignalP"/>
    </source>
</evidence>
<evidence type="ECO:0000313" key="4">
    <source>
        <dbReference type="Proteomes" id="UP000242287"/>
    </source>
</evidence>
<feature type="signal peptide" evidence="2">
    <location>
        <begin position="1"/>
        <end position="19"/>
    </location>
</feature>
<evidence type="ECO:0000313" key="3">
    <source>
        <dbReference type="EMBL" id="PFH45194.1"/>
    </source>
</evidence>
<feature type="region of interest" description="Disordered" evidence="1">
    <location>
        <begin position="20"/>
        <end position="53"/>
    </location>
</feature>
<feature type="compositionally biased region" description="Polar residues" evidence="1">
    <location>
        <begin position="27"/>
        <end position="53"/>
    </location>
</feature>
<feature type="compositionally biased region" description="Basic and acidic residues" evidence="1">
    <location>
        <begin position="79"/>
        <end position="104"/>
    </location>
</feature>
<feature type="region of interest" description="Disordered" evidence="1">
    <location>
        <begin position="67"/>
        <end position="104"/>
    </location>
</feature>
<evidence type="ECO:0000256" key="1">
    <source>
        <dbReference type="SAM" id="MobiDB-lite"/>
    </source>
</evidence>
<keyword evidence="2" id="KW-0732">Signal</keyword>
<dbReference type="EMBL" id="KZ302505">
    <property type="protein sequence ID" value="PFH45194.1"/>
    <property type="molecule type" value="Genomic_DNA"/>
</dbReference>
<reference evidence="3 4" key="1">
    <citation type="submission" date="2014-02" db="EMBL/GenBank/DDBJ databases">
        <title>Transposable element dynamics among asymbiotic and ectomycorrhizal Amanita fungi.</title>
        <authorList>
            <consortium name="DOE Joint Genome Institute"/>
            <person name="Hess J."/>
            <person name="Skrede I."/>
            <person name="Wolfe B."/>
            <person name="LaButti K."/>
            <person name="Ohm R.A."/>
            <person name="Grigoriev I.V."/>
            <person name="Pringle A."/>
        </authorList>
    </citation>
    <scope>NUCLEOTIDE SEQUENCE [LARGE SCALE GENOMIC DNA]</scope>
    <source>
        <strain evidence="3 4">SKay4041</strain>
    </source>
</reference>